<proteinExistence type="predicted"/>
<reference evidence="2 3" key="1">
    <citation type="submission" date="2017-03" db="EMBL/GenBank/DDBJ databases">
        <title>WGS assembly of Porphyra umbilicalis.</title>
        <authorList>
            <person name="Brawley S.H."/>
            <person name="Blouin N.A."/>
            <person name="Ficko-Blean E."/>
            <person name="Wheeler G.L."/>
            <person name="Lohr M."/>
            <person name="Goodson H.V."/>
            <person name="Jenkins J.W."/>
            <person name="Blaby-Haas C.E."/>
            <person name="Helliwell K.E."/>
            <person name="Chan C."/>
            <person name="Marriage T."/>
            <person name="Bhattacharya D."/>
            <person name="Klein A.S."/>
            <person name="Badis Y."/>
            <person name="Brodie J."/>
            <person name="Cao Y."/>
            <person name="Collen J."/>
            <person name="Dittami S.M."/>
            <person name="Gachon C.M."/>
            <person name="Green B.R."/>
            <person name="Karpowicz S."/>
            <person name="Kim J.W."/>
            <person name="Kudahl U."/>
            <person name="Lin S."/>
            <person name="Michel G."/>
            <person name="Mittag M."/>
            <person name="Olson B.J."/>
            <person name="Pangilinan J."/>
            <person name="Peng Y."/>
            <person name="Qiu H."/>
            <person name="Shu S."/>
            <person name="Singer J.T."/>
            <person name="Smith A.G."/>
            <person name="Sprecher B.N."/>
            <person name="Wagner V."/>
            <person name="Wang W."/>
            <person name="Wang Z.-Y."/>
            <person name="Yan J."/>
            <person name="Yarish C."/>
            <person name="Zoeuner-Riek S."/>
            <person name="Zhuang Y."/>
            <person name="Zou Y."/>
            <person name="Lindquist E.A."/>
            <person name="Grimwood J."/>
            <person name="Barry K."/>
            <person name="Rokhsar D.S."/>
            <person name="Schmutz J."/>
            <person name="Stiller J.W."/>
            <person name="Grossman A.R."/>
            <person name="Prochnik S.E."/>
        </authorList>
    </citation>
    <scope>NUCLEOTIDE SEQUENCE [LARGE SCALE GENOMIC DNA]</scope>
    <source>
        <strain evidence="2">4086291</strain>
    </source>
</reference>
<feature type="compositionally biased region" description="Basic residues" evidence="1">
    <location>
        <begin position="125"/>
        <end position="138"/>
    </location>
</feature>
<protein>
    <submittedName>
        <fullName evidence="2">Uncharacterized protein</fullName>
    </submittedName>
</protein>
<dbReference type="Proteomes" id="UP000218209">
    <property type="component" value="Unassembled WGS sequence"/>
</dbReference>
<accession>A0A1X6PAL3</accession>
<evidence type="ECO:0000313" key="2">
    <source>
        <dbReference type="EMBL" id="OSX77949.1"/>
    </source>
</evidence>
<name>A0A1X6PAL3_PORUM</name>
<keyword evidence="3" id="KW-1185">Reference proteome</keyword>
<evidence type="ECO:0000256" key="1">
    <source>
        <dbReference type="SAM" id="MobiDB-lite"/>
    </source>
</evidence>
<sequence length="239" mass="26612">MRMQTEERGPFFSLLPPVAGGAPPGHCTARRDQCAPGHAARAQSGRCAYPRRRFCAPRARPGNDTQAAFAPPPRLVVATTADRRPLLYPSRPWPSLTAGPVRRPCPRLFALPRTRSAHPPPPHWPRARPARVHHHARRLGGQPRRLGDADLPRRRRRRPRPCGAGRRRRRRDAQPKRLPRRTAVCRAQRLLHLLPAGRALPPGAPHLSPPHAQLRLRVSHFRLQGFGAPVLWQAAAAGG</sequence>
<feature type="compositionally biased region" description="Basic residues" evidence="1">
    <location>
        <begin position="153"/>
        <end position="171"/>
    </location>
</feature>
<feature type="region of interest" description="Disordered" evidence="1">
    <location>
        <begin position="111"/>
        <end position="182"/>
    </location>
</feature>
<organism evidence="2 3">
    <name type="scientific">Porphyra umbilicalis</name>
    <name type="common">Purple laver</name>
    <name type="synonym">Red alga</name>
    <dbReference type="NCBI Taxonomy" id="2786"/>
    <lineage>
        <taxon>Eukaryota</taxon>
        <taxon>Rhodophyta</taxon>
        <taxon>Bangiophyceae</taxon>
        <taxon>Bangiales</taxon>
        <taxon>Bangiaceae</taxon>
        <taxon>Porphyra</taxon>
    </lineage>
</organism>
<dbReference type="AlphaFoldDB" id="A0A1X6PAL3"/>
<gene>
    <name evidence="2" type="ORF">BU14_0127s0046</name>
</gene>
<dbReference type="EMBL" id="KV918824">
    <property type="protein sequence ID" value="OSX77949.1"/>
    <property type="molecule type" value="Genomic_DNA"/>
</dbReference>
<evidence type="ECO:0000313" key="3">
    <source>
        <dbReference type="Proteomes" id="UP000218209"/>
    </source>
</evidence>